<keyword evidence="2" id="KW-1133">Transmembrane helix</keyword>
<accession>A0ABS5Z816</accession>
<gene>
    <name evidence="3" type="ORF">KCG35_03865</name>
</gene>
<name>A0ABS5Z816_9GAMM</name>
<reference evidence="3 4" key="1">
    <citation type="submission" date="2021-04" db="EMBL/GenBank/DDBJ databases">
        <authorList>
            <person name="Pira H."/>
            <person name="Risdian C."/>
            <person name="Wink J."/>
        </authorList>
    </citation>
    <scope>NUCLEOTIDE SEQUENCE [LARGE SCALE GENOMIC DNA]</scope>
    <source>
        <strain evidence="3 4">WH53</strain>
    </source>
</reference>
<feature type="transmembrane region" description="Helical" evidence="2">
    <location>
        <begin position="49"/>
        <end position="72"/>
    </location>
</feature>
<feature type="compositionally biased region" description="Polar residues" evidence="1">
    <location>
        <begin position="1"/>
        <end position="23"/>
    </location>
</feature>
<keyword evidence="2" id="KW-0472">Membrane</keyword>
<dbReference type="Proteomes" id="UP000690515">
    <property type="component" value="Unassembled WGS sequence"/>
</dbReference>
<evidence type="ECO:0000256" key="2">
    <source>
        <dbReference type="SAM" id="Phobius"/>
    </source>
</evidence>
<keyword evidence="2" id="KW-0812">Transmembrane</keyword>
<sequence length="78" mass="8631">MSATTPNKNTHNPSHTPKSLSTEDQARVNHYLSSPTNQIERAPFKPLKLLGWLLLIIIGLGVISRELGNYFLSQLFGG</sequence>
<protein>
    <submittedName>
        <fullName evidence="3">DUF3094 family protein</fullName>
    </submittedName>
</protein>
<evidence type="ECO:0000313" key="3">
    <source>
        <dbReference type="EMBL" id="MBU2710186.1"/>
    </source>
</evidence>
<dbReference type="InterPro" id="IPR021444">
    <property type="entry name" value="DUF3094"/>
</dbReference>
<dbReference type="RefSeq" id="WP_215818349.1">
    <property type="nucleotide sequence ID" value="NZ_JAGSOY010000005.1"/>
</dbReference>
<dbReference type="Pfam" id="PF11293">
    <property type="entry name" value="DUF3094"/>
    <property type="match status" value="1"/>
</dbReference>
<feature type="region of interest" description="Disordered" evidence="1">
    <location>
        <begin position="1"/>
        <end position="26"/>
    </location>
</feature>
<proteinExistence type="predicted"/>
<comment type="caution">
    <text evidence="3">The sequence shown here is derived from an EMBL/GenBank/DDBJ whole genome shotgun (WGS) entry which is preliminary data.</text>
</comment>
<keyword evidence="4" id="KW-1185">Reference proteome</keyword>
<evidence type="ECO:0000256" key="1">
    <source>
        <dbReference type="SAM" id="MobiDB-lite"/>
    </source>
</evidence>
<organism evidence="3 4">
    <name type="scientific">Zooshikella harenae</name>
    <dbReference type="NCBI Taxonomy" id="2827238"/>
    <lineage>
        <taxon>Bacteria</taxon>
        <taxon>Pseudomonadati</taxon>
        <taxon>Pseudomonadota</taxon>
        <taxon>Gammaproteobacteria</taxon>
        <taxon>Oceanospirillales</taxon>
        <taxon>Zooshikellaceae</taxon>
        <taxon>Zooshikella</taxon>
    </lineage>
</organism>
<dbReference type="EMBL" id="JAGSOY010000005">
    <property type="protein sequence ID" value="MBU2710186.1"/>
    <property type="molecule type" value="Genomic_DNA"/>
</dbReference>
<evidence type="ECO:0000313" key="4">
    <source>
        <dbReference type="Proteomes" id="UP000690515"/>
    </source>
</evidence>